<dbReference type="Proteomes" id="UP000223828">
    <property type="component" value="Unassembled WGS sequence"/>
</dbReference>
<dbReference type="AlphaFoldDB" id="A0A2C6WR61"/>
<feature type="domain" description="DUF7916" evidence="1">
    <location>
        <begin position="6"/>
        <end position="298"/>
    </location>
</feature>
<dbReference type="EMBL" id="CP093217">
    <property type="protein sequence ID" value="UQW81792.1"/>
    <property type="molecule type" value="Genomic_DNA"/>
</dbReference>
<dbReference type="RefSeq" id="WP_099089956.1">
    <property type="nucleotide sequence ID" value="NZ_CP093217.1"/>
</dbReference>
<proteinExistence type="predicted"/>
<keyword evidence="5" id="KW-1185">Reference proteome</keyword>
<name>A0A2C6WR61_9STAP</name>
<accession>A0A2C6WR61</accession>
<organism evidence="2 4">
    <name type="scientific">Staphylococcus edaphicus</name>
    <dbReference type="NCBI Taxonomy" id="1955013"/>
    <lineage>
        <taxon>Bacteria</taxon>
        <taxon>Bacillati</taxon>
        <taxon>Bacillota</taxon>
        <taxon>Bacilli</taxon>
        <taxon>Bacillales</taxon>
        <taxon>Staphylococcaceae</taxon>
        <taxon>Staphylococcus</taxon>
    </lineage>
</organism>
<gene>
    <name evidence="2" type="ORF">BTJ66_05430</name>
    <name evidence="3" type="ORF">MNY58_01365</name>
</gene>
<dbReference type="EMBL" id="MRZN01000006">
    <property type="protein sequence ID" value="PHK49947.1"/>
    <property type="molecule type" value="Genomic_DNA"/>
</dbReference>
<protein>
    <submittedName>
        <fullName evidence="3">Haloacid dehalogenase-like hydrolase</fullName>
    </submittedName>
    <submittedName>
        <fullName evidence="2">PEP phosphonomutase</fullName>
    </submittedName>
</protein>
<sequence length="298" mass="32014">MVKRLLSANASEIVKMTASELKQSIKASDGRIVLSENVVTRTPVIPDITNAELARAYGADLILLNGLDAFDPKVVNVDEDKHVIKELRRLVGRPIGVNLEPVDETAAMAEEKLNIVEGRQASARTVMALEKLGVNFICMTGNPGTGVTNEKIVSAISETRANFTGLIIAGKMHSAGVDEPVITKAYVDKFIEAGADIILVPAIGTVPGFDEEQLKGIVKAVHRRDGLVMSAIGTSQESSDPSTIRDFAIRNKICGVDMQHIGDAGHCGLAPVNNIFELSKAIRGERHTLSMIARSIQR</sequence>
<dbReference type="Pfam" id="PF25509">
    <property type="entry name" value="DUF7916"/>
    <property type="match status" value="1"/>
</dbReference>
<evidence type="ECO:0000313" key="3">
    <source>
        <dbReference type="EMBL" id="UQW81792.1"/>
    </source>
</evidence>
<dbReference type="SUPFAM" id="SSF51412">
    <property type="entry name" value="Inosine monophosphate dehydrogenase (IMPDH)"/>
    <property type="match status" value="1"/>
</dbReference>
<reference evidence="2" key="1">
    <citation type="journal article" date="2017" name="Appl. Environ. Microbiol.">
        <title>Staphylococcus edaphicus sp. nov., isolated in Antarctica, harbours mecC gene and genomic islands with suspected role in adaptation to extreme environment.</title>
        <authorList>
            <person name="Pantucek R."/>
            <person name="Sedlacek I."/>
            <person name="Indrakova A."/>
            <person name="Vrbovska V."/>
            <person name="Maslanova I."/>
            <person name="Kovarovic V."/>
            <person name="Svec P."/>
            <person name="Kralova S."/>
            <person name="Kristofova L."/>
            <person name="Keklakova J."/>
            <person name="Petras P."/>
            <person name="Doskar J."/>
        </authorList>
    </citation>
    <scope>NUCLEOTIDE SEQUENCE</scope>
    <source>
        <strain evidence="2">CCM 8730</strain>
    </source>
</reference>
<dbReference type="Proteomes" id="UP001056588">
    <property type="component" value="Chromosome"/>
</dbReference>
<evidence type="ECO:0000259" key="1">
    <source>
        <dbReference type="Pfam" id="PF25509"/>
    </source>
</evidence>
<evidence type="ECO:0000313" key="4">
    <source>
        <dbReference type="Proteomes" id="UP000223828"/>
    </source>
</evidence>
<evidence type="ECO:0000313" key="2">
    <source>
        <dbReference type="EMBL" id="PHK49947.1"/>
    </source>
</evidence>
<dbReference type="InterPro" id="IPR057238">
    <property type="entry name" value="DUF7916"/>
</dbReference>
<reference evidence="4" key="2">
    <citation type="submission" date="2017-10" db="EMBL/GenBank/DDBJ databases">
        <title>Staphylococcus edaphicus sp. nov., isolated in Antarctica, harbouring mecC gene and genomic islands essential in adaptation to extreme environment.</title>
        <authorList>
            <person name="Pantucek R."/>
            <person name="Sedlacek I."/>
            <person name="Indrakova A."/>
            <person name="Vrbovska V."/>
            <person name="Maslanova I."/>
            <person name="Kovarovic V."/>
            <person name="Svec P."/>
            <person name="Kralova S."/>
            <person name="Kristofova L."/>
            <person name="Keklakova J."/>
            <person name="Petras P."/>
            <person name="Doskar J."/>
        </authorList>
    </citation>
    <scope>NUCLEOTIDE SEQUENCE [LARGE SCALE GENOMIC DNA]</scope>
    <source>
        <strain evidence="4">CCM 5085</strain>
    </source>
</reference>
<evidence type="ECO:0000313" key="5">
    <source>
        <dbReference type="Proteomes" id="UP001056588"/>
    </source>
</evidence>
<reference evidence="2" key="3">
    <citation type="submission" date="2017-10" db="EMBL/GenBank/DDBJ databases">
        <authorList>
            <person name="Vrbovska V."/>
            <person name="Kovarovic V."/>
            <person name="Indrakova A."/>
        </authorList>
    </citation>
    <scope>NUCLEOTIDE SEQUENCE</scope>
    <source>
        <strain evidence="2">CCM 8730</strain>
    </source>
</reference>
<dbReference type="OrthoDB" id="5581965at2"/>
<reference evidence="3" key="4">
    <citation type="submission" date="2022-03" db="EMBL/GenBank/DDBJ databases">
        <title>Complete Genome Sequence of Staphylococcus edaphicus strain CCM 8731.</title>
        <authorList>
            <person name="Rimmer C.O."/>
            <person name="Thomas J.C."/>
        </authorList>
    </citation>
    <scope>NUCLEOTIDE SEQUENCE</scope>
    <source>
        <strain evidence="3">CCM 8731</strain>
    </source>
</reference>